<keyword evidence="2 4" id="KW-0378">Hydrolase</keyword>
<gene>
    <name evidence="4" type="ORF">SAMN05216215_101650</name>
</gene>
<dbReference type="InterPro" id="IPR051400">
    <property type="entry name" value="HAD-like_hydrolase"/>
</dbReference>
<dbReference type="SFLD" id="SFLDG01129">
    <property type="entry name" value="C1.5:_HAD__Beta-PGM__Phosphata"/>
    <property type="match status" value="1"/>
</dbReference>
<dbReference type="SFLD" id="SFLDS00003">
    <property type="entry name" value="Haloacid_Dehalogenase"/>
    <property type="match status" value="1"/>
</dbReference>
<evidence type="ECO:0000256" key="2">
    <source>
        <dbReference type="ARBA" id="ARBA00022801"/>
    </source>
</evidence>
<dbReference type="PANTHER" id="PTHR46470">
    <property type="entry name" value="N-ACYLNEURAMINATE-9-PHOSPHATASE"/>
    <property type="match status" value="1"/>
</dbReference>
<reference evidence="5" key="1">
    <citation type="submission" date="2016-10" db="EMBL/GenBank/DDBJ databases">
        <authorList>
            <person name="Varghese N."/>
            <person name="Submissions S."/>
        </authorList>
    </citation>
    <scope>NUCLEOTIDE SEQUENCE [LARGE SCALE GENOMIC DNA]</scope>
    <source>
        <strain evidence="5">CGMCC 4.3530</strain>
    </source>
</reference>
<evidence type="ECO:0000313" key="4">
    <source>
        <dbReference type="EMBL" id="SDX85478.1"/>
    </source>
</evidence>
<dbReference type="GO" id="GO:0044281">
    <property type="term" value="P:small molecule metabolic process"/>
    <property type="evidence" value="ECO:0007669"/>
    <property type="project" value="UniProtKB-ARBA"/>
</dbReference>
<dbReference type="STRING" id="418495.SAMN05216215_101650"/>
<dbReference type="OrthoDB" id="3680851at2"/>
<dbReference type="NCBIfam" id="TIGR01549">
    <property type="entry name" value="HAD-SF-IA-v1"/>
    <property type="match status" value="1"/>
</dbReference>
<evidence type="ECO:0000256" key="3">
    <source>
        <dbReference type="ARBA" id="ARBA00022842"/>
    </source>
</evidence>
<comment type="cofactor">
    <cofactor evidence="1">
        <name>Mg(2+)</name>
        <dbReference type="ChEBI" id="CHEBI:18420"/>
    </cofactor>
</comment>
<keyword evidence="3" id="KW-0460">Magnesium</keyword>
<evidence type="ECO:0000313" key="5">
    <source>
        <dbReference type="Proteomes" id="UP000199529"/>
    </source>
</evidence>
<protein>
    <submittedName>
        <fullName evidence="4">Putative hydrolase of the HAD superfamily</fullName>
    </submittedName>
</protein>
<accession>A0A1H3F568</accession>
<organism evidence="4 5">
    <name type="scientific">Saccharopolyspora shandongensis</name>
    <dbReference type="NCBI Taxonomy" id="418495"/>
    <lineage>
        <taxon>Bacteria</taxon>
        <taxon>Bacillati</taxon>
        <taxon>Actinomycetota</taxon>
        <taxon>Actinomycetes</taxon>
        <taxon>Pseudonocardiales</taxon>
        <taxon>Pseudonocardiaceae</taxon>
        <taxon>Saccharopolyspora</taxon>
    </lineage>
</organism>
<dbReference type="AlphaFoldDB" id="A0A1H3F568"/>
<dbReference type="Proteomes" id="UP000199529">
    <property type="component" value="Unassembled WGS sequence"/>
</dbReference>
<dbReference type="EMBL" id="FNOK01000016">
    <property type="protein sequence ID" value="SDX85478.1"/>
    <property type="molecule type" value="Genomic_DNA"/>
</dbReference>
<dbReference type="Gene3D" id="3.40.50.1000">
    <property type="entry name" value="HAD superfamily/HAD-like"/>
    <property type="match status" value="1"/>
</dbReference>
<dbReference type="RefSeq" id="WP_093267010.1">
    <property type="nucleotide sequence ID" value="NZ_FNOK01000016.1"/>
</dbReference>
<sequence>MPPQPHPGSENDRIELVLLDVGGPIYDDKAYRDALLRAARELAAEDGRSVDEAEFQQVYDERRQAQGGSLRTAVAERFLTAQDRQRLSDRAERYWEYLPSALHADVLPTLRELAGRYKLAVVANQRAVVVDALRRDGVADFIDIWAVSEVVGAEKPDPRIFQHALREAGVEPKNAVHVGNRLDTDVRGAHQVGLRTVWVVRGEAPPEPTPEQLAEPDVAVFSLAELPTALERLQGAE</sequence>
<keyword evidence="5" id="KW-1185">Reference proteome</keyword>
<dbReference type="InterPro" id="IPR006439">
    <property type="entry name" value="HAD-SF_hydro_IA"/>
</dbReference>
<dbReference type="Pfam" id="PF00702">
    <property type="entry name" value="Hydrolase"/>
    <property type="match status" value="1"/>
</dbReference>
<dbReference type="SUPFAM" id="SSF56784">
    <property type="entry name" value="HAD-like"/>
    <property type="match status" value="1"/>
</dbReference>
<dbReference type="InterPro" id="IPR023214">
    <property type="entry name" value="HAD_sf"/>
</dbReference>
<dbReference type="GO" id="GO:0016787">
    <property type="term" value="F:hydrolase activity"/>
    <property type="evidence" value="ECO:0007669"/>
    <property type="project" value="UniProtKB-KW"/>
</dbReference>
<dbReference type="Gene3D" id="1.20.120.1600">
    <property type="match status" value="1"/>
</dbReference>
<proteinExistence type="predicted"/>
<dbReference type="InterPro" id="IPR036412">
    <property type="entry name" value="HAD-like_sf"/>
</dbReference>
<name>A0A1H3F568_9PSEU</name>
<evidence type="ECO:0000256" key="1">
    <source>
        <dbReference type="ARBA" id="ARBA00001946"/>
    </source>
</evidence>